<protein>
    <submittedName>
        <fullName evidence="1">Uncharacterized protein</fullName>
    </submittedName>
</protein>
<dbReference type="STRING" id="1801726.A3H02_01830"/>
<gene>
    <name evidence="1" type="ORF">A3H02_01830</name>
</gene>
<sequence>MIAITIPKNLIKDDLVIIPRKDYEDFLRLQKVMPLIELTPSQKRDLEQSRKEFSRGEYITLRQLENELGIASKKAR</sequence>
<dbReference type="Proteomes" id="UP000176787">
    <property type="component" value="Unassembled WGS sequence"/>
</dbReference>
<dbReference type="AlphaFoldDB" id="A0A1G2F3J2"/>
<comment type="caution">
    <text evidence="1">The sequence shown here is derived from an EMBL/GenBank/DDBJ whole genome shotgun (WGS) entry which is preliminary data.</text>
</comment>
<proteinExistence type="predicted"/>
<evidence type="ECO:0000313" key="2">
    <source>
        <dbReference type="Proteomes" id="UP000176787"/>
    </source>
</evidence>
<evidence type="ECO:0000313" key="1">
    <source>
        <dbReference type="EMBL" id="OGZ32615.1"/>
    </source>
</evidence>
<reference evidence="1 2" key="1">
    <citation type="journal article" date="2016" name="Nat. Commun.">
        <title>Thousands of microbial genomes shed light on interconnected biogeochemical processes in an aquifer system.</title>
        <authorList>
            <person name="Anantharaman K."/>
            <person name="Brown C.T."/>
            <person name="Hug L.A."/>
            <person name="Sharon I."/>
            <person name="Castelle C.J."/>
            <person name="Probst A.J."/>
            <person name="Thomas B.C."/>
            <person name="Singh A."/>
            <person name="Wilkins M.J."/>
            <person name="Karaoz U."/>
            <person name="Brodie E.L."/>
            <person name="Williams K.H."/>
            <person name="Hubbard S.S."/>
            <person name="Banfield J.F."/>
        </authorList>
    </citation>
    <scope>NUCLEOTIDE SEQUENCE [LARGE SCALE GENOMIC DNA]</scope>
</reference>
<name>A0A1G2F3J2_9BACT</name>
<dbReference type="EMBL" id="MHMS01000005">
    <property type="protein sequence ID" value="OGZ32615.1"/>
    <property type="molecule type" value="Genomic_DNA"/>
</dbReference>
<accession>A0A1G2F3J2</accession>
<organism evidence="1 2">
    <name type="scientific">Candidatus Niyogibacteria bacterium RIFCSPLOWO2_12_FULL_41_13</name>
    <dbReference type="NCBI Taxonomy" id="1801726"/>
    <lineage>
        <taxon>Bacteria</taxon>
        <taxon>Candidatus Niyogiibacteriota</taxon>
    </lineage>
</organism>